<evidence type="ECO:0000256" key="1">
    <source>
        <dbReference type="SAM" id="Coils"/>
    </source>
</evidence>
<accession>A0ABD2Q171</accession>
<keyword evidence="3" id="KW-1185">Reference proteome</keyword>
<evidence type="ECO:0000313" key="2">
    <source>
        <dbReference type="EMBL" id="KAL3313379.1"/>
    </source>
</evidence>
<evidence type="ECO:0000313" key="3">
    <source>
        <dbReference type="Proteomes" id="UP001626550"/>
    </source>
</evidence>
<dbReference type="AlphaFoldDB" id="A0ABD2Q171"/>
<dbReference type="Proteomes" id="UP001626550">
    <property type="component" value="Unassembled WGS sequence"/>
</dbReference>
<keyword evidence="1" id="KW-0175">Coiled coil</keyword>
<feature type="coiled-coil region" evidence="1">
    <location>
        <begin position="12"/>
        <end position="102"/>
    </location>
</feature>
<protein>
    <submittedName>
        <fullName evidence="2">Uncharacterized protein</fullName>
    </submittedName>
</protein>
<reference evidence="2 3" key="1">
    <citation type="submission" date="2024-11" db="EMBL/GenBank/DDBJ databases">
        <title>Adaptive evolution of stress response genes in parasites aligns with host niche diversity.</title>
        <authorList>
            <person name="Hahn C."/>
            <person name="Resl P."/>
        </authorList>
    </citation>
    <scope>NUCLEOTIDE SEQUENCE [LARGE SCALE GENOMIC DNA]</scope>
    <source>
        <strain evidence="2">EGGRZ-B1_66</strain>
        <tissue evidence="2">Body</tissue>
    </source>
</reference>
<gene>
    <name evidence="2" type="ORF">Ciccas_008020</name>
</gene>
<name>A0ABD2Q171_9PLAT</name>
<organism evidence="2 3">
    <name type="scientific">Cichlidogyrus casuarinus</name>
    <dbReference type="NCBI Taxonomy" id="1844966"/>
    <lineage>
        <taxon>Eukaryota</taxon>
        <taxon>Metazoa</taxon>
        <taxon>Spiralia</taxon>
        <taxon>Lophotrochozoa</taxon>
        <taxon>Platyhelminthes</taxon>
        <taxon>Monogenea</taxon>
        <taxon>Monopisthocotylea</taxon>
        <taxon>Dactylogyridea</taxon>
        <taxon>Ancyrocephalidae</taxon>
        <taxon>Cichlidogyrus</taxon>
    </lineage>
</organism>
<proteinExistence type="predicted"/>
<dbReference type="EMBL" id="JBJKFK010001323">
    <property type="protein sequence ID" value="KAL3313379.1"/>
    <property type="molecule type" value="Genomic_DNA"/>
</dbReference>
<sequence length="102" mass="12209">MSARKRPTEKKFREYEQVEANLEARCVELRKKIAEEECEKKRLEFELRETANRLFNSTKSISADMMELDCCEKHLKDAQLKYSQIEKNKQGLIEDMEKYLTN</sequence>
<comment type="caution">
    <text evidence="2">The sequence shown here is derived from an EMBL/GenBank/DDBJ whole genome shotgun (WGS) entry which is preliminary data.</text>
</comment>